<dbReference type="Gene3D" id="6.10.140.2220">
    <property type="match status" value="1"/>
</dbReference>
<comment type="caution">
    <text evidence="6">The sequence shown here is derived from an EMBL/GenBank/DDBJ whole genome shotgun (WGS) entry which is preliminary data.</text>
</comment>
<evidence type="ECO:0000256" key="2">
    <source>
        <dbReference type="ARBA" id="ARBA00022771"/>
    </source>
</evidence>
<dbReference type="Gene3D" id="3.30.40.10">
    <property type="entry name" value="Zinc/RING finger domain, C3HC4 (zinc finger)"/>
    <property type="match status" value="1"/>
</dbReference>
<accession>A0A8J2X2S2</accession>
<keyword evidence="3" id="KW-0862">Zinc</keyword>
<dbReference type="InterPro" id="IPR002893">
    <property type="entry name" value="Znf_MYND"/>
</dbReference>
<dbReference type="Gene3D" id="1.25.40.10">
    <property type="entry name" value="Tetratricopeptide repeat domain"/>
    <property type="match status" value="1"/>
</dbReference>
<dbReference type="InterPro" id="IPR013083">
    <property type="entry name" value="Znf_RING/FYVE/PHD"/>
</dbReference>
<dbReference type="Proteomes" id="UP000789595">
    <property type="component" value="Unassembled WGS sequence"/>
</dbReference>
<dbReference type="Pfam" id="PF01753">
    <property type="entry name" value="zf-MYND"/>
    <property type="match status" value="1"/>
</dbReference>
<evidence type="ECO:0000313" key="6">
    <source>
        <dbReference type="EMBL" id="CAH0372026.1"/>
    </source>
</evidence>
<sequence>MILTHCAVCATDLGLTRGKKCGRCSTRYCGAACQVQHWKEGGHDQLCKKIKRSGGAEQYNADQRYTKAVAVAAEACAEDTKGQTCYICTQALHWKTKEGLVRGCSCRGTAGFVHVSCLAEQAKILVAEAEENHLDDKLDERWARWNTCSLCEQEYHGVVACALGWACWKTYLGLSETDQVRLVAMDQLGNGLHEAGNYEALSVREAILSMLRRIGSPEDDMLAGQSNLASSYEAVGRVEECLRIRRDVYSGRLRLHGEEHLQTLLAANNYATSLVQLQHFEEAKTLLRRITPVARRVLGDNHDITLKMRFGYAASICFDTGSTLDDLRGAVTTLEETARTARRVLGGAHPLTTVIERQLRASRATLSARDSDVGSITEAFAAMTPSPR</sequence>
<dbReference type="PROSITE" id="PS50865">
    <property type="entry name" value="ZF_MYND_2"/>
    <property type="match status" value="1"/>
</dbReference>
<dbReference type="SUPFAM" id="SSF144232">
    <property type="entry name" value="HIT/MYND zinc finger-like"/>
    <property type="match status" value="1"/>
</dbReference>
<name>A0A8J2X2S2_9STRA</name>
<organism evidence="6 7">
    <name type="scientific">Pelagomonas calceolata</name>
    <dbReference type="NCBI Taxonomy" id="35677"/>
    <lineage>
        <taxon>Eukaryota</taxon>
        <taxon>Sar</taxon>
        <taxon>Stramenopiles</taxon>
        <taxon>Ochrophyta</taxon>
        <taxon>Pelagophyceae</taxon>
        <taxon>Pelagomonadales</taxon>
        <taxon>Pelagomonadaceae</taxon>
        <taxon>Pelagomonas</taxon>
    </lineage>
</organism>
<feature type="domain" description="MYND-type" evidence="5">
    <location>
        <begin position="6"/>
        <end position="47"/>
    </location>
</feature>
<dbReference type="OrthoDB" id="5986190at2759"/>
<dbReference type="InterPro" id="IPR011016">
    <property type="entry name" value="Znf_RING-CH"/>
</dbReference>
<dbReference type="GO" id="GO:0008270">
    <property type="term" value="F:zinc ion binding"/>
    <property type="evidence" value="ECO:0007669"/>
    <property type="project" value="UniProtKB-KW"/>
</dbReference>
<dbReference type="Pfam" id="PF12906">
    <property type="entry name" value="RINGv"/>
    <property type="match status" value="1"/>
</dbReference>
<protein>
    <recommendedName>
        <fullName evidence="5">MYND-type domain-containing protein</fullName>
    </recommendedName>
</protein>
<keyword evidence="1" id="KW-0479">Metal-binding</keyword>
<dbReference type="EMBL" id="CAKKNE010000003">
    <property type="protein sequence ID" value="CAH0372026.1"/>
    <property type="molecule type" value="Genomic_DNA"/>
</dbReference>
<dbReference type="Pfam" id="PF13424">
    <property type="entry name" value="TPR_12"/>
    <property type="match status" value="1"/>
</dbReference>
<dbReference type="AlphaFoldDB" id="A0A8J2X2S2"/>
<evidence type="ECO:0000256" key="4">
    <source>
        <dbReference type="PROSITE-ProRule" id="PRU00134"/>
    </source>
</evidence>
<dbReference type="SUPFAM" id="SSF48452">
    <property type="entry name" value="TPR-like"/>
    <property type="match status" value="1"/>
</dbReference>
<dbReference type="InterPro" id="IPR011990">
    <property type="entry name" value="TPR-like_helical_dom_sf"/>
</dbReference>
<proteinExistence type="predicted"/>
<evidence type="ECO:0000256" key="3">
    <source>
        <dbReference type="ARBA" id="ARBA00022833"/>
    </source>
</evidence>
<evidence type="ECO:0000256" key="1">
    <source>
        <dbReference type="ARBA" id="ARBA00022723"/>
    </source>
</evidence>
<keyword evidence="7" id="KW-1185">Reference proteome</keyword>
<gene>
    <name evidence="6" type="ORF">PECAL_3P19990</name>
</gene>
<reference evidence="6" key="1">
    <citation type="submission" date="2021-11" db="EMBL/GenBank/DDBJ databases">
        <authorList>
            <consortium name="Genoscope - CEA"/>
            <person name="William W."/>
        </authorList>
    </citation>
    <scope>NUCLEOTIDE SEQUENCE</scope>
</reference>
<evidence type="ECO:0000313" key="7">
    <source>
        <dbReference type="Proteomes" id="UP000789595"/>
    </source>
</evidence>
<evidence type="ECO:0000259" key="5">
    <source>
        <dbReference type="PROSITE" id="PS50865"/>
    </source>
</evidence>
<keyword evidence="2 4" id="KW-0863">Zinc-finger</keyword>